<keyword evidence="2 4" id="KW-0238">DNA-binding</keyword>
<organism evidence="6 7">
    <name type="scientific">Trebonia kvetii</name>
    <dbReference type="NCBI Taxonomy" id="2480626"/>
    <lineage>
        <taxon>Bacteria</taxon>
        <taxon>Bacillati</taxon>
        <taxon>Actinomycetota</taxon>
        <taxon>Actinomycetes</taxon>
        <taxon>Streptosporangiales</taxon>
        <taxon>Treboniaceae</taxon>
        <taxon>Trebonia</taxon>
    </lineage>
</organism>
<dbReference type="Pfam" id="PF00440">
    <property type="entry name" value="TetR_N"/>
    <property type="match status" value="1"/>
</dbReference>
<evidence type="ECO:0000259" key="5">
    <source>
        <dbReference type="PROSITE" id="PS50977"/>
    </source>
</evidence>
<feature type="domain" description="HTH tetR-type" evidence="5">
    <location>
        <begin position="19"/>
        <end position="78"/>
    </location>
</feature>
<dbReference type="InterPro" id="IPR009057">
    <property type="entry name" value="Homeodomain-like_sf"/>
</dbReference>
<dbReference type="PANTHER" id="PTHR30055:SF234">
    <property type="entry name" value="HTH-TYPE TRANSCRIPTIONAL REGULATOR BETI"/>
    <property type="match status" value="1"/>
</dbReference>
<accession>A0A6P2C9T6</accession>
<sequence length="211" mass="22201">MISEPTVSDPALPGRRDAVRNYHRVLAAAREVLGESGADASMEEIAARAGVGVGTVYRRFANKDALIDELVRLSQCEALAEARQALTCPGGDGLEQLLRGLGALFAAHAKYAHLLLERSADGATAREIRAAVRQLTSRALAAGTLNADVTVGDVMALVWAMRGLTETTGEVAPGTWQRFLDIHLAGLRAPGPLSATPSMSAGQLAELLPRP</sequence>
<dbReference type="SUPFAM" id="SSF46689">
    <property type="entry name" value="Homeodomain-like"/>
    <property type="match status" value="1"/>
</dbReference>
<dbReference type="InterPro" id="IPR049445">
    <property type="entry name" value="TetR_SbtR-like_C"/>
</dbReference>
<dbReference type="OrthoDB" id="3192968at2"/>
<dbReference type="GO" id="GO:0003700">
    <property type="term" value="F:DNA-binding transcription factor activity"/>
    <property type="evidence" value="ECO:0007669"/>
    <property type="project" value="TreeGrafter"/>
</dbReference>
<evidence type="ECO:0000256" key="3">
    <source>
        <dbReference type="ARBA" id="ARBA00023163"/>
    </source>
</evidence>
<evidence type="ECO:0000256" key="1">
    <source>
        <dbReference type="ARBA" id="ARBA00023015"/>
    </source>
</evidence>
<name>A0A6P2C9T6_9ACTN</name>
<dbReference type="Gene3D" id="1.10.357.10">
    <property type="entry name" value="Tetracycline Repressor, domain 2"/>
    <property type="match status" value="1"/>
</dbReference>
<dbReference type="InterPro" id="IPR036271">
    <property type="entry name" value="Tet_transcr_reg_TetR-rel_C_sf"/>
</dbReference>
<dbReference type="InterPro" id="IPR001647">
    <property type="entry name" value="HTH_TetR"/>
</dbReference>
<comment type="caution">
    <text evidence="6">The sequence shown here is derived from an EMBL/GenBank/DDBJ whole genome shotgun (WGS) entry which is preliminary data.</text>
</comment>
<dbReference type="EMBL" id="RPFW01000001">
    <property type="protein sequence ID" value="TVZ06691.1"/>
    <property type="molecule type" value="Genomic_DNA"/>
</dbReference>
<dbReference type="RefSeq" id="WP_145851444.1">
    <property type="nucleotide sequence ID" value="NZ_RPFW01000001.1"/>
</dbReference>
<dbReference type="PROSITE" id="PS50977">
    <property type="entry name" value="HTH_TETR_2"/>
    <property type="match status" value="1"/>
</dbReference>
<dbReference type="InterPro" id="IPR050109">
    <property type="entry name" value="HTH-type_TetR-like_transc_reg"/>
</dbReference>
<gene>
    <name evidence="6" type="ORF">EAS64_04770</name>
</gene>
<feature type="DNA-binding region" description="H-T-H motif" evidence="4">
    <location>
        <begin position="41"/>
        <end position="60"/>
    </location>
</feature>
<dbReference type="Pfam" id="PF21597">
    <property type="entry name" value="TetR_C_43"/>
    <property type="match status" value="1"/>
</dbReference>
<evidence type="ECO:0000256" key="4">
    <source>
        <dbReference type="PROSITE-ProRule" id="PRU00335"/>
    </source>
</evidence>
<dbReference type="SUPFAM" id="SSF48498">
    <property type="entry name" value="Tetracyclin repressor-like, C-terminal domain"/>
    <property type="match status" value="1"/>
</dbReference>
<evidence type="ECO:0000256" key="2">
    <source>
        <dbReference type="ARBA" id="ARBA00023125"/>
    </source>
</evidence>
<keyword evidence="1" id="KW-0805">Transcription regulation</keyword>
<reference evidence="6 7" key="1">
    <citation type="submission" date="2018-11" db="EMBL/GenBank/DDBJ databases">
        <title>Trebonia kvetii gen.nov., sp.nov., a novel acidophilic actinobacterium, and proposal of the new actinobacterial family Treboniaceae fam. nov.</title>
        <authorList>
            <person name="Rapoport D."/>
            <person name="Sagova-Mareckova M."/>
            <person name="Sedlacek I."/>
            <person name="Provaznik J."/>
            <person name="Kralova S."/>
            <person name="Pavlinic D."/>
            <person name="Benes V."/>
            <person name="Kopecky J."/>
        </authorList>
    </citation>
    <scope>NUCLEOTIDE SEQUENCE [LARGE SCALE GENOMIC DNA]</scope>
    <source>
        <strain evidence="6 7">15Tr583</strain>
    </source>
</reference>
<dbReference type="Proteomes" id="UP000460272">
    <property type="component" value="Unassembled WGS sequence"/>
</dbReference>
<keyword evidence="3" id="KW-0804">Transcription</keyword>
<evidence type="ECO:0000313" key="7">
    <source>
        <dbReference type="Proteomes" id="UP000460272"/>
    </source>
</evidence>
<dbReference type="GO" id="GO:0000976">
    <property type="term" value="F:transcription cis-regulatory region binding"/>
    <property type="evidence" value="ECO:0007669"/>
    <property type="project" value="TreeGrafter"/>
</dbReference>
<dbReference type="AlphaFoldDB" id="A0A6P2C9T6"/>
<dbReference type="PANTHER" id="PTHR30055">
    <property type="entry name" value="HTH-TYPE TRANSCRIPTIONAL REGULATOR RUTR"/>
    <property type="match status" value="1"/>
</dbReference>
<evidence type="ECO:0000313" key="6">
    <source>
        <dbReference type="EMBL" id="TVZ06691.1"/>
    </source>
</evidence>
<keyword evidence="7" id="KW-1185">Reference proteome</keyword>
<dbReference type="PRINTS" id="PR00455">
    <property type="entry name" value="HTHTETR"/>
</dbReference>
<proteinExistence type="predicted"/>
<protein>
    <submittedName>
        <fullName evidence="6">TetR/AcrR family transcriptional regulator</fullName>
    </submittedName>
</protein>